<dbReference type="InterPro" id="IPR043573">
    <property type="entry name" value="Fig4-like"/>
</dbReference>
<evidence type="ECO:0000313" key="5">
    <source>
        <dbReference type="EMBL" id="NDJ96037.1"/>
    </source>
</evidence>
<dbReference type="GO" id="GO:0043813">
    <property type="term" value="F:phosphatidylinositol-3,5-bisphosphate 5-phosphatase activity"/>
    <property type="evidence" value="ECO:0007669"/>
    <property type="project" value="InterPro"/>
</dbReference>
<reference evidence="5" key="1">
    <citation type="submission" date="2018-11" db="EMBL/GenBank/DDBJ databases">
        <title>Myxobolus squamalis genome and transcriptome.</title>
        <authorList>
            <person name="Yahalomi D."/>
            <person name="Atkinson S.D."/>
            <person name="Neuhof M."/>
            <person name="Chang E.S."/>
            <person name="Philippe H."/>
            <person name="Cartwright P."/>
            <person name="Bartholomew J.L."/>
            <person name="Huchon D."/>
        </authorList>
    </citation>
    <scope>NUCLEOTIDE SEQUENCE</scope>
    <source>
        <strain evidence="5">71B08</strain>
        <tissue evidence="5">Whole</tissue>
    </source>
</reference>
<evidence type="ECO:0000259" key="4">
    <source>
        <dbReference type="PROSITE" id="PS50275"/>
    </source>
</evidence>
<proteinExistence type="predicted"/>
<keyword evidence="2" id="KW-0378">Hydrolase</keyword>
<feature type="domain" description="SAC" evidence="4">
    <location>
        <begin position="1"/>
        <end position="86"/>
    </location>
</feature>
<keyword evidence="3" id="KW-0472">Membrane</keyword>
<evidence type="ECO:0000256" key="3">
    <source>
        <dbReference type="ARBA" id="ARBA00023136"/>
    </source>
</evidence>
<accession>A0A6B2FXD8</accession>
<name>A0A6B2FXD8_MYXSQ</name>
<dbReference type="GO" id="GO:0046856">
    <property type="term" value="P:phosphatidylinositol dephosphorylation"/>
    <property type="evidence" value="ECO:0007669"/>
    <property type="project" value="InterPro"/>
</dbReference>
<sequence length="130" mass="14686">MFNKTGIFHYKNGKPSYQNGIIRVNCMDCLDRTNVAQYLVGLYALGHQLKELDVAPNSNVTDSHIAEILRNLYTAHGDTLAAQNTGSQMAHRIEAYFQGTRVITDHSRDIYQTLTRYYQNTFQGGVQGLN</sequence>
<dbReference type="InterPro" id="IPR002013">
    <property type="entry name" value="SAC_dom"/>
</dbReference>
<comment type="subcellular location">
    <subcellularLocation>
        <location evidence="1">Endomembrane system</location>
    </subcellularLocation>
</comment>
<dbReference type="PROSITE" id="PS50275">
    <property type="entry name" value="SAC"/>
    <property type="match status" value="1"/>
</dbReference>
<dbReference type="PANTHER" id="PTHR45738:SF5">
    <property type="entry name" value="POLYPHOSPHOINOSITIDE PHOSPHATASE"/>
    <property type="match status" value="1"/>
</dbReference>
<dbReference type="EMBL" id="GHBR01000482">
    <property type="protein sequence ID" value="NDJ96037.1"/>
    <property type="molecule type" value="Transcribed_RNA"/>
</dbReference>
<organism evidence="5">
    <name type="scientific">Myxobolus squamalis</name>
    <name type="common">Myxosporean</name>
    <dbReference type="NCBI Taxonomy" id="59785"/>
    <lineage>
        <taxon>Eukaryota</taxon>
        <taxon>Metazoa</taxon>
        <taxon>Cnidaria</taxon>
        <taxon>Myxozoa</taxon>
        <taxon>Myxosporea</taxon>
        <taxon>Bivalvulida</taxon>
        <taxon>Platysporina</taxon>
        <taxon>Myxobolidae</taxon>
        <taxon>Myxobolus</taxon>
    </lineage>
</organism>
<dbReference type="GO" id="GO:0012505">
    <property type="term" value="C:endomembrane system"/>
    <property type="evidence" value="ECO:0007669"/>
    <property type="project" value="UniProtKB-SubCell"/>
</dbReference>
<evidence type="ECO:0000256" key="2">
    <source>
        <dbReference type="ARBA" id="ARBA00022801"/>
    </source>
</evidence>
<evidence type="ECO:0000256" key="1">
    <source>
        <dbReference type="ARBA" id="ARBA00004308"/>
    </source>
</evidence>
<protein>
    <submittedName>
        <fullName evidence="5">Polyphosphoinositide phosphatase (Trinotate prediction)</fullName>
    </submittedName>
</protein>
<dbReference type="PANTHER" id="PTHR45738">
    <property type="entry name" value="POLYPHOSPHOINOSITIDE PHOSPHATASE"/>
    <property type="match status" value="1"/>
</dbReference>
<dbReference type="AlphaFoldDB" id="A0A6B2FXD8"/>